<comment type="subcellular location">
    <subcellularLocation>
        <location evidence="1">Membrane</location>
        <topology evidence="1">Multi-pass membrane protein</topology>
    </subcellularLocation>
</comment>
<dbReference type="SUPFAM" id="SSF116726">
    <property type="entry name" value="TrkA C-terminal domain-like"/>
    <property type="match status" value="2"/>
</dbReference>
<feature type="transmembrane region" description="Helical" evidence="8">
    <location>
        <begin position="222"/>
        <end position="240"/>
    </location>
</feature>
<protein>
    <submittedName>
        <fullName evidence="10">Cation:proton antiporter</fullName>
    </submittedName>
</protein>
<dbReference type="Proteomes" id="UP001597387">
    <property type="component" value="Unassembled WGS sequence"/>
</dbReference>
<feature type="domain" description="RCK C-terminal" evidence="9">
    <location>
        <begin position="675"/>
        <end position="759"/>
    </location>
</feature>
<keyword evidence="7 8" id="KW-0472">Membrane</keyword>
<sequence length="761" mass="84709">MGHLPKLIEDLALILIAAAITTLLFKRIKQPLVLGYIIAGFIVGPYLSLTPTVADTANIETLAEIGVIFLLFSLGLEFSFKKLIRVGGAASITAFVEIIFITIAGYFTGKAMGWSTMDSLFLGGMLASSSTTIIIKAFDELGIKTKQYARVVFGVLVVEDIVVILLMVMLSTVAVTKQFEGTEMLFMVVKLLFFLLLWFIAGIFLLPTFLKRARTLLDEETLLILSIGLCLGMVVVATQVGFSAELGAFIMGSILAETTKAEKVEHLIKPVKDLFGAVFFVSVGMLIDPSAMVQYRWPILWVTLLTLFGKCISTTLGALLSGQPLKQSVQVGMSMAQIGEFAFIVAALGLSLGVTSDFIFPVAVGVSAITTFTTPYMIKFSPAFYNFIVRILPDKWESKLNNYSSSAQKIQAESNWKKVLKAYVSIVVTNGIILLALMLLSLRFLQPLLEKYFDGEITLNIVTLVVSLIIAAPFLWALMAKRPNNMSYKELWLDRQYSHGPLLVLEISRNIVGVLVVAFWVDQLFSGTVAILVAVPVTILVLVLFSKRIQIFYQRLEGRFLVNLNAREIAAEEKNSSSDNILRRHFKPQEELSPWDAHMIDMEVNPLAGYVGKTLEELGWREKYGVNIAYIKRGDRIIYAPGRTSRLFPFDHLGIIASDDQMQTFKPVFDVREQTDNSEQIVEDIVVQKLVVDEHNKLKGLTIQQSGIRERANGLIIGIERNNERIINPTSTTVFEWNDIVWIVGERGKIQKLNEASRDNS</sequence>
<keyword evidence="3" id="KW-0813">Transport</keyword>
<feature type="transmembrane region" description="Helical" evidence="8">
    <location>
        <begin position="151"/>
        <end position="175"/>
    </location>
</feature>
<evidence type="ECO:0000313" key="11">
    <source>
        <dbReference type="Proteomes" id="UP001597387"/>
    </source>
</evidence>
<evidence type="ECO:0000313" key="10">
    <source>
        <dbReference type="EMBL" id="MFD2163148.1"/>
    </source>
</evidence>
<keyword evidence="5 8" id="KW-0812">Transmembrane</keyword>
<feature type="transmembrane region" description="Helical" evidence="8">
    <location>
        <begin position="299"/>
        <end position="320"/>
    </location>
</feature>
<keyword evidence="4" id="KW-0633">Potassium transport</keyword>
<feature type="transmembrane region" description="Helical" evidence="8">
    <location>
        <begin position="422"/>
        <end position="445"/>
    </location>
</feature>
<feature type="transmembrane region" description="Helical" evidence="8">
    <location>
        <begin position="32"/>
        <end position="49"/>
    </location>
</feature>
<keyword evidence="6 8" id="KW-1133">Transmembrane helix</keyword>
<keyword evidence="4" id="KW-0630">Potassium</keyword>
<feature type="transmembrane region" description="Helical" evidence="8">
    <location>
        <begin position="187"/>
        <end position="210"/>
    </location>
</feature>
<feature type="transmembrane region" description="Helical" evidence="8">
    <location>
        <begin position="358"/>
        <end position="378"/>
    </location>
</feature>
<dbReference type="Pfam" id="PF00999">
    <property type="entry name" value="Na_H_Exchanger"/>
    <property type="match status" value="1"/>
</dbReference>
<feature type="transmembrane region" description="Helical" evidence="8">
    <location>
        <begin position="6"/>
        <end position="25"/>
    </location>
</feature>
<comment type="similarity">
    <text evidence="2">Belongs to the monovalent cation:proton antiporter 2 (CPA2) transporter (TC 2.A.37) family.</text>
</comment>
<organism evidence="10 11">
    <name type="scientific">Paradesertivirga mongoliensis</name>
    <dbReference type="NCBI Taxonomy" id="2100740"/>
    <lineage>
        <taxon>Bacteria</taxon>
        <taxon>Pseudomonadati</taxon>
        <taxon>Bacteroidota</taxon>
        <taxon>Sphingobacteriia</taxon>
        <taxon>Sphingobacteriales</taxon>
        <taxon>Sphingobacteriaceae</taxon>
        <taxon>Paradesertivirga</taxon>
    </lineage>
</organism>
<gene>
    <name evidence="10" type="ORF">ACFSJU_12150</name>
</gene>
<accession>A0ABW4ZM36</accession>
<keyword evidence="11" id="KW-1185">Reference proteome</keyword>
<keyword evidence="4" id="KW-0406">Ion transport</keyword>
<feature type="transmembrane region" description="Helical" evidence="8">
    <location>
        <begin position="87"/>
        <end position="107"/>
    </location>
</feature>
<feature type="domain" description="RCK C-terminal" evidence="9">
    <location>
        <begin position="587"/>
        <end position="671"/>
    </location>
</feature>
<evidence type="ECO:0000256" key="2">
    <source>
        <dbReference type="ARBA" id="ARBA00005551"/>
    </source>
</evidence>
<dbReference type="Gene3D" id="3.30.70.1450">
    <property type="entry name" value="Regulator of K+ conductance, C-terminal domain"/>
    <property type="match status" value="2"/>
</dbReference>
<feature type="transmembrane region" description="Helical" evidence="8">
    <location>
        <begin position="332"/>
        <end position="352"/>
    </location>
</feature>
<dbReference type="RefSeq" id="WP_255901342.1">
    <property type="nucleotide sequence ID" value="NZ_JAFMZO010000002.1"/>
</dbReference>
<dbReference type="EMBL" id="JBHUHZ010000002">
    <property type="protein sequence ID" value="MFD2163148.1"/>
    <property type="molecule type" value="Genomic_DNA"/>
</dbReference>
<dbReference type="InterPro" id="IPR038770">
    <property type="entry name" value="Na+/solute_symporter_sf"/>
</dbReference>
<evidence type="ECO:0000256" key="1">
    <source>
        <dbReference type="ARBA" id="ARBA00004141"/>
    </source>
</evidence>
<dbReference type="Pfam" id="PF02080">
    <property type="entry name" value="TrkA_C"/>
    <property type="match status" value="2"/>
</dbReference>
<feature type="transmembrane region" description="Helical" evidence="8">
    <location>
        <begin position="119"/>
        <end position="139"/>
    </location>
</feature>
<proteinExistence type="inferred from homology"/>
<feature type="transmembrane region" description="Helical" evidence="8">
    <location>
        <begin position="457"/>
        <end position="479"/>
    </location>
</feature>
<comment type="caution">
    <text evidence="10">The sequence shown here is derived from an EMBL/GenBank/DDBJ whole genome shotgun (WGS) entry which is preliminary data.</text>
</comment>
<dbReference type="PANTHER" id="PTHR42751">
    <property type="entry name" value="SODIUM/HYDROGEN EXCHANGER FAMILY/TRKA DOMAIN PROTEIN"/>
    <property type="match status" value="1"/>
</dbReference>
<evidence type="ECO:0000256" key="8">
    <source>
        <dbReference type="SAM" id="Phobius"/>
    </source>
</evidence>
<name>A0ABW4ZM36_9SPHI</name>
<dbReference type="InterPro" id="IPR006153">
    <property type="entry name" value="Cation/H_exchanger_TM"/>
</dbReference>
<evidence type="ECO:0000256" key="4">
    <source>
        <dbReference type="ARBA" id="ARBA00022538"/>
    </source>
</evidence>
<evidence type="ECO:0000256" key="3">
    <source>
        <dbReference type="ARBA" id="ARBA00022448"/>
    </source>
</evidence>
<dbReference type="InterPro" id="IPR036721">
    <property type="entry name" value="RCK_C_sf"/>
</dbReference>
<evidence type="ECO:0000256" key="5">
    <source>
        <dbReference type="ARBA" id="ARBA00022692"/>
    </source>
</evidence>
<evidence type="ECO:0000256" key="7">
    <source>
        <dbReference type="ARBA" id="ARBA00023136"/>
    </source>
</evidence>
<dbReference type="PROSITE" id="PS51202">
    <property type="entry name" value="RCK_C"/>
    <property type="match status" value="2"/>
</dbReference>
<reference evidence="11" key="1">
    <citation type="journal article" date="2019" name="Int. J. Syst. Evol. Microbiol.">
        <title>The Global Catalogue of Microorganisms (GCM) 10K type strain sequencing project: providing services to taxonomists for standard genome sequencing and annotation.</title>
        <authorList>
            <consortium name="The Broad Institute Genomics Platform"/>
            <consortium name="The Broad Institute Genome Sequencing Center for Infectious Disease"/>
            <person name="Wu L."/>
            <person name="Ma J."/>
        </authorList>
    </citation>
    <scope>NUCLEOTIDE SEQUENCE [LARGE SCALE GENOMIC DNA]</scope>
    <source>
        <strain evidence="11">KCTC 42217</strain>
    </source>
</reference>
<feature type="transmembrane region" description="Helical" evidence="8">
    <location>
        <begin position="500"/>
        <end position="521"/>
    </location>
</feature>
<dbReference type="PANTHER" id="PTHR42751:SF3">
    <property type="entry name" value="SODIUM_GLUTAMATE SYMPORTER"/>
    <property type="match status" value="1"/>
</dbReference>
<evidence type="ECO:0000259" key="9">
    <source>
        <dbReference type="PROSITE" id="PS51202"/>
    </source>
</evidence>
<dbReference type="Gene3D" id="1.20.1530.20">
    <property type="match status" value="1"/>
</dbReference>
<feature type="transmembrane region" description="Helical" evidence="8">
    <location>
        <begin position="61"/>
        <end position="80"/>
    </location>
</feature>
<dbReference type="InterPro" id="IPR006037">
    <property type="entry name" value="RCK_C"/>
</dbReference>
<evidence type="ECO:0000256" key="6">
    <source>
        <dbReference type="ARBA" id="ARBA00022989"/>
    </source>
</evidence>
<feature type="transmembrane region" description="Helical" evidence="8">
    <location>
        <begin position="527"/>
        <end position="545"/>
    </location>
</feature>